<evidence type="ECO:0000256" key="3">
    <source>
        <dbReference type="ARBA" id="ARBA00022691"/>
    </source>
</evidence>
<dbReference type="Gene3D" id="3.40.50.150">
    <property type="entry name" value="Vaccinia Virus protein VP39"/>
    <property type="match status" value="1"/>
</dbReference>
<dbReference type="InterPro" id="IPR001077">
    <property type="entry name" value="COMT_C"/>
</dbReference>
<comment type="caution">
    <text evidence="5">The sequence shown here is derived from an EMBL/GenBank/DDBJ whole genome shotgun (WGS) entry which is preliminary data.</text>
</comment>
<dbReference type="InterPro" id="IPR029063">
    <property type="entry name" value="SAM-dependent_MTases_sf"/>
</dbReference>
<keyword evidence="6" id="KW-1185">Reference proteome</keyword>
<proteinExistence type="predicted"/>
<organism evidence="5 6">
    <name type="scientific">Gossypium schwendimanii</name>
    <name type="common">Cotton</name>
    <dbReference type="NCBI Taxonomy" id="34291"/>
    <lineage>
        <taxon>Eukaryota</taxon>
        <taxon>Viridiplantae</taxon>
        <taxon>Streptophyta</taxon>
        <taxon>Embryophyta</taxon>
        <taxon>Tracheophyta</taxon>
        <taxon>Spermatophyta</taxon>
        <taxon>Magnoliopsida</taxon>
        <taxon>eudicotyledons</taxon>
        <taxon>Gunneridae</taxon>
        <taxon>Pentapetalae</taxon>
        <taxon>rosids</taxon>
        <taxon>malvids</taxon>
        <taxon>Malvales</taxon>
        <taxon>Malvaceae</taxon>
        <taxon>Malvoideae</taxon>
        <taxon>Gossypium</taxon>
    </lineage>
</organism>
<evidence type="ECO:0000313" key="5">
    <source>
        <dbReference type="EMBL" id="MBA0855940.1"/>
    </source>
</evidence>
<reference evidence="5 6" key="1">
    <citation type="journal article" date="2019" name="Genome Biol. Evol.">
        <title>Insights into the evolution of the New World diploid cottons (Gossypium, subgenus Houzingenia) based on genome sequencing.</title>
        <authorList>
            <person name="Grover C.E."/>
            <person name="Arick M.A. 2nd"/>
            <person name="Thrash A."/>
            <person name="Conover J.L."/>
            <person name="Sanders W.S."/>
            <person name="Peterson D.G."/>
            <person name="Frelichowski J.E."/>
            <person name="Scheffler J.A."/>
            <person name="Scheffler B.E."/>
            <person name="Wendel J.F."/>
        </authorList>
    </citation>
    <scope>NUCLEOTIDE SEQUENCE [LARGE SCALE GENOMIC DNA]</scope>
    <source>
        <strain evidence="5">1</strain>
        <tissue evidence="5">Leaf</tissue>
    </source>
</reference>
<dbReference type="GO" id="GO:0032259">
    <property type="term" value="P:methylation"/>
    <property type="evidence" value="ECO:0007669"/>
    <property type="project" value="UniProtKB-KW"/>
</dbReference>
<keyword evidence="3" id="KW-0949">S-adenosyl-L-methionine</keyword>
<dbReference type="SUPFAM" id="SSF53335">
    <property type="entry name" value="S-adenosyl-L-methionine-dependent methyltransferases"/>
    <property type="match status" value="1"/>
</dbReference>
<protein>
    <recommendedName>
        <fullName evidence="4">O-methyltransferase C-terminal domain-containing protein</fullName>
    </recommendedName>
</protein>
<evidence type="ECO:0000313" key="6">
    <source>
        <dbReference type="Proteomes" id="UP000593576"/>
    </source>
</evidence>
<dbReference type="AlphaFoldDB" id="A0A7J9LB45"/>
<keyword evidence="1" id="KW-0489">Methyltransferase</keyword>
<dbReference type="InterPro" id="IPR016461">
    <property type="entry name" value="COMT-like"/>
</dbReference>
<dbReference type="Proteomes" id="UP000593576">
    <property type="component" value="Unassembled WGS sequence"/>
</dbReference>
<dbReference type="PANTHER" id="PTHR11746">
    <property type="entry name" value="O-METHYLTRANSFERASE"/>
    <property type="match status" value="1"/>
</dbReference>
<dbReference type="Pfam" id="PF00891">
    <property type="entry name" value="Methyltransf_2"/>
    <property type="match status" value="1"/>
</dbReference>
<evidence type="ECO:0000256" key="1">
    <source>
        <dbReference type="ARBA" id="ARBA00022603"/>
    </source>
</evidence>
<evidence type="ECO:0000259" key="4">
    <source>
        <dbReference type="Pfam" id="PF00891"/>
    </source>
</evidence>
<dbReference type="GO" id="GO:0008171">
    <property type="term" value="F:O-methyltransferase activity"/>
    <property type="evidence" value="ECO:0007669"/>
    <property type="project" value="InterPro"/>
</dbReference>
<feature type="domain" description="O-methyltransferase C-terminal" evidence="4">
    <location>
        <begin position="4"/>
        <end position="111"/>
    </location>
</feature>
<keyword evidence="2" id="KW-0808">Transferase</keyword>
<evidence type="ECO:0000256" key="2">
    <source>
        <dbReference type="ARBA" id="ARBA00022679"/>
    </source>
</evidence>
<dbReference type="OrthoDB" id="1606438at2759"/>
<dbReference type="EMBL" id="JABFAF010000005">
    <property type="protein sequence ID" value="MBA0855940.1"/>
    <property type="molecule type" value="Genomic_DNA"/>
</dbReference>
<accession>A0A7J9LB45</accession>
<name>A0A7J9LB45_GOSSC</name>
<gene>
    <name evidence="5" type="ORF">Goshw_021506</name>
</gene>
<dbReference type="PROSITE" id="PS51683">
    <property type="entry name" value="SAM_OMT_II"/>
    <property type="match status" value="1"/>
</dbReference>
<sequence>MACRSKFVTSAILSGYKQGFNSIGSLVDVGDGTGGLITEIVKVYPHIKGVNFDLPHVISTAPAYNGVSHIDGEMFHAISNIDAIIMKWILHDWDDEDCIKILKNCKKAIPKREWKSDNN</sequence>